<feature type="domain" description="ABC transporter" evidence="5">
    <location>
        <begin position="347"/>
        <end position="587"/>
    </location>
</feature>
<keyword evidence="3" id="KW-0547">Nucleotide-binding</keyword>
<keyword evidence="4 6" id="KW-0067">ATP-binding</keyword>
<sequence length="609" mass="68915">MQAEGEKVEQDFLLKVSNLSTHFRTERGIVKAVDNVSFTLKRGETIGIVGESGSGKSVTALSLMQLIPNPPGKIANGTIEFNHPQKGIIDLVTLDKQEMQQERGNSISMIFQEPMTSLNPVFTCGDQVMEAIQLHQNVSKQEAKKRTIELFQKVELPRPEAIFDSYPHQISGGQKQRVMIAMAMSCNPSVLIADEPTTALDVTVQARILELMQQLRDENNMGILFITHDLGVVAEIADKVIVMYQGKIVEQGTVYEIFSNPQHPYTKGLLACRPKLDLHLKVLPVVSDFMEIDVHGKFLEKERKFSSIGEAILFNYVSDEDIIDRNKALAVLEPQLKIKNLKTWFPIKKGFLNKTVDYVKAVDDVSFNVFPGETIGLVGESGCGKTTLGRSILRLIDPSEGSIEFEGVNILDLNEKELRNLRKDIQIIFQDPYSSLNPRMTIGEAIIEPMRINNILDTDFARKKRAIELLERVNLNRKQFNRYPHEFSGGQRQRICIARALALNPKFIICDESVSALDVSVQAQVLNLLNELKEEFNFTYIFISHDLSVVKFMSDRIIVMNKGKIEEMGYAEDIYHNPQTEYTKRLIHSIPKGNLEDILRAQLKRKNKV</sequence>
<dbReference type="Pfam" id="PF08352">
    <property type="entry name" value="oligo_HPY"/>
    <property type="match status" value="2"/>
</dbReference>
<dbReference type="RefSeq" id="WP_011583868.1">
    <property type="nucleotide sequence ID" value="NC_008255.1"/>
</dbReference>
<dbReference type="PROSITE" id="PS00211">
    <property type="entry name" value="ABC_TRANSPORTER_1"/>
    <property type="match status" value="2"/>
</dbReference>
<dbReference type="OrthoDB" id="1115710at2"/>
<dbReference type="GO" id="GO:0005524">
    <property type="term" value="F:ATP binding"/>
    <property type="evidence" value="ECO:0007669"/>
    <property type="project" value="UniProtKB-KW"/>
</dbReference>
<feature type="domain" description="ABC transporter" evidence="5">
    <location>
        <begin position="14"/>
        <end position="270"/>
    </location>
</feature>
<accession>A0A6N4SNA9</accession>
<dbReference type="InterPro" id="IPR003593">
    <property type="entry name" value="AAA+_ATPase"/>
</dbReference>
<dbReference type="InterPro" id="IPR050319">
    <property type="entry name" value="ABC_transp_ATP-bind"/>
</dbReference>
<dbReference type="GO" id="GO:0015833">
    <property type="term" value="P:peptide transport"/>
    <property type="evidence" value="ECO:0007669"/>
    <property type="project" value="InterPro"/>
</dbReference>
<evidence type="ECO:0000313" key="7">
    <source>
        <dbReference type="Proteomes" id="UP000001822"/>
    </source>
</evidence>
<reference evidence="6 7" key="1">
    <citation type="journal article" date="2007" name="Appl. Environ. Microbiol.">
        <title>Genome sequence of the cellulolytic gliding bacterium Cytophaga hutchinsonii.</title>
        <authorList>
            <person name="Xie G."/>
            <person name="Bruce D.C."/>
            <person name="Challacombe J.F."/>
            <person name="Chertkov O."/>
            <person name="Detter J.C."/>
            <person name="Gilna P."/>
            <person name="Han C.S."/>
            <person name="Lucas S."/>
            <person name="Misra M."/>
            <person name="Myers G.L."/>
            <person name="Richardson P."/>
            <person name="Tapia R."/>
            <person name="Thayer N."/>
            <person name="Thompson L.S."/>
            <person name="Brettin T.S."/>
            <person name="Henrissat B."/>
            <person name="Wilson D.B."/>
            <person name="McBride M.J."/>
        </authorList>
    </citation>
    <scope>NUCLEOTIDE SEQUENCE [LARGE SCALE GENOMIC DNA]</scope>
    <source>
        <strain evidence="7">ATCC 33406 / DSM 1761 / CIP 103989 / NBRC 15051 / NCIMB 9469 / D465</strain>
    </source>
</reference>
<dbReference type="InterPro" id="IPR017871">
    <property type="entry name" value="ABC_transporter-like_CS"/>
</dbReference>
<dbReference type="InterPro" id="IPR027417">
    <property type="entry name" value="P-loop_NTPase"/>
</dbReference>
<dbReference type="NCBIfam" id="NF010167">
    <property type="entry name" value="PRK13648.1"/>
    <property type="match status" value="2"/>
</dbReference>
<proteinExistence type="inferred from homology"/>
<dbReference type="KEGG" id="chu:CHU_0463"/>
<dbReference type="Pfam" id="PF00005">
    <property type="entry name" value="ABC_tran"/>
    <property type="match status" value="2"/>
</dbReference>
<dbReference type="NCBIfam" id="NF008453">
    <property type="entry name" value="PRK11308.1"/>
    <property type="match status" value="2"/>
</dbReference>
<dbReference type="PANTHER" id="PTHR43776:SF7">
    <property type="entry name" value="D,D-DIPEPTIDE TRANSPORT ATP-BINDING PROTEIN DDPF-RELATED"/>
    <property type="match status" value="1"/>
</dbReference>
<name>A0A6N4SNA9_CYTH3</name>
<keyword evidence="2" id="KW-0813">Transport</keyword>
<dbReference type="AlphaFoldDB" id="A0A6N4SNA9"/>
<evidence type="ECO:0000259" key="5">
    <source>
        <dbReference type="PROSITE" id="PS50893"/>
    </source>
</evidence>
<dbReference type="SMART" id="SM00382">
    <property type="entry name" value="AAA"/>
    <property type="match status" value="2"/>
</dbReference>
<protein>
    <submittedName>
        <fullName evidence="6">ABC transporter, ATP-binding protein</fullName>
    </submittedName>
</protein>
<organism evidence="6 7">
    <name type="scientific">Cytophaga hutchinsonii (strain ATCC 33406 / DSM 1761 / CIP 103989 / NBRC 15051 / NCIMB 9469 / D465)</name>
    <dbReference type="NCBI Taxonomy" id="269798"/>
    <lineage>
        <taxon>Bacteria</taxon>
        <taxon>Pseudomonadati</taxon>
        <taxon>Bacteroidota</taxon>
        <taxon>Cytophagia</taxon>
        <taxon>Cytophagales</taxon>
        <taxon>Cytophagaceae</taxon>
        <taxon>Cytophaga</taxon>
    </lineage>
</organism>
<dbReference type="GO" id="GO:0016887">
    <property type="term" value="F:ATP hydrolysis activity"/>
    <property type="evidence" value="ECO:0007669"/>
    <property type="project" value="InterPro"/>
</dbReference>
<dbReference type="Gene3D" id="3.40.50.300">
    <property type="entry name" value="P-loop containing nucleotide triphosphate hydrolases"/>
    <property type="match status" value="2"/>
</dbReference>
<dbReference type="FunFam" id="3.40.50.300:FF:000016">
    <property type="entry name" value="Oligopeptide ABC transporter ATP-binding component"/>
    <property type="match status" value="2"/>
</dbReference>
<dbReference type="EMBL" id="CP000383">
    <property type="protein sequence ID" value="ABG57752.1"/>
    <property type="molecule type" value="Genomic_DNA"/>
</dbReference>
<evidence type="ECO:0000256" key="3">
    <source>
        <dbReference type="ARBA" id="ARBA00022741"/>
    </source>
</evidence>
<dbReference type="InterPro" id="IPR013563">
    <property type="entry name" value="Oligopep_ABC_C"/>
</dbReference>
<dbReference type="PANTHER" id="PTHR43776">
    <property type="entry name" value="TRANSPORT ATP-BINDING PROTEIN"/>
    <property type="match status" value="1"/>
</dbReference>
<dbReference type="PROSITE" id="PS50893">
    <property type="entry name" value="ABC_TRANSPORTER_2"/>
    <property type="match status" value="2"/>
</dbReference>
<dbReference type="Proteomes" id="UP000001822">
    <property type="component" value="Chromosome"/>
</dbReference>
<comment type="similarity">
    <text evidence="1">Belongs to the ABC transporter superfamily.</text>
</comment>
<dbReference type="InterPro" id="IPR003439">
    <property type="entry name" value="ABC_transporter-like_ATP-bd"/>
</dbReference>
<keyword evidence="7" id="KW-1185">Reference proteome</keyword>
<evidence type="ECO:0000313" key="6">
    <source>
        <dbReference type="EMBL" id="ABG57752.1"/>
    </source>
</evidence>
<dbReference type="GO" id="GO:0055085">
    <property type="term" value="P:transmembrane transport"/>
    <property type="evidence" value="ECO:0007669"/>
    <property type="project" value="UniProtKB-ARBA"/>
</dbReference>
<dbReference type="CDD" id="cd03257">
    <property type="entry name" value="ABC_NikE_OppD_transporters"/>
    <property type="match status" value="2"/>
</dbReference>
<evidence type="ECO:0000256" key="2">
    <source>
        <dbReference type="ARBA" id="ARBA00022448"/>
    </source>
</evidence>
<dbReference type="NCBIfam" id="NF007739">
    <property type="entry name" value="PRK10419.1"/>
    <property type="match status" value="2"/>
</dbReference>
<evidence type="ECO:0000256" key="1">
    <source>
        <dbReference type="ARBA" id="ARBA00005417"/>
    </source>
</evidence>
<gene>
    <name evidence="6" type="primary">yliA</name>
    <name evidence="6" type="ordered locus">CHU_0463</name>
</gene>
<evidence type="ECO:0000256" key="4">
    <source>
        <dbReference type="ARBA" id="ARBA00022840"/>
    </source>
</evidence>
<dbReference type="SUPFAM" id="SSF52540">
    <property type="entry name" value="P-loop containing nucleoside triphosphate hydrolases"/>
    <property type="match status" value="2"/>
</dbReference>